<dbReference type="InterPro" id="IPR050250">
    <property type="entry name" value="Macrolide_Exporter_MacB"/>
</dbReference>
<organism evidence="9 10">
    <name type="scientific">Hymenobacter caeli</name>
    <dbReference type="NCBI Taxonomy" id="2735894"/>
    <lineage>
        <taxon>Bacteria</taxon>
        <taxon>Pseudomonadati</taxon>
        <taxon>Bacteroidota</taxon>
        <taxon>Cytophagia</taxon>
        <taxon>Cytophagales</taxon>
        <taxon>Hymenobacteraceae</taxon>
        <taxon>Hymenobacter</taxon>
    </lineage>
</organism>
<evidence type="ECO:0000256" key="1">
    <source>
        <dbReference type="ARBA" id="ARBA00004651"/>
    </source>
</evidence>
<protein>
    <submittedName>
        <fullName evidence="9">ABC transport system permease protein</fullName>
    </submittedName>
</protein>
<evidence type="ECO:0000313" key="10">
    <source>
        <dbReference type="Proteomes" id="UP000779507"/>
    </source>
</evidence>
<keyword evidence="5 6" id="KW-0472">Membrane</keyword>
<dbReference type="PANTHER" id="PTHR30572">
    <property type="entry name" value="MEMBRANE COMPONENT OF TRANSPORTER-RELATED"/>
    <property type="match status" value="1"/>
</dbReference>
<evidence type="ECO:0000259" key="8">
    <source>
        <dbReference type="Pfam" id="PF12704"/>
    </source>
</evidence>
<dbReference type="EMBL" id="JABSNP010000003">
    <property type="protein sequence ID" value="NRT17952.1"/>
    <property type="molecule type" value="Genomic_DNA"/>
</dbReference>
<feature type="domain" description="MacB-like periplasmic core" evidence="8">
    <location>
        <begin position="50"/>
        <end position="238"/>
    </location>
</feature>
<dbReference type="InterPro" id="IPR003838">
    <property type="entry name" value="ABC3_permease_C"/>
</dbReference>
<dbReference type="PANTHER" id="PTHR30572:SF18">
    <property type="entry name" value="ABC-TYPE MACROLIDE FAMILY EXPORT SYSTEM PERMEASE COMPONENT 2"/>
    <property type="match status" value="1"/>
</dbReference>
<sequence>MLLNHLKMAWKVLLRRKFFTLLSLVGIGATLMGLLVAVALYTAAAGPRTPETHPDRLLCTALMHLDMGGTLLHMHSSYSLLDQTAGTLRAQAPVAIAAAEPLPVVAYVRGHKLALNLKTADAGFWQVLSFRFLEGGPYTARAAGAERVAVISARTARAYFGAVRGAVGRPIEIDQKNYRVLGVVADVPAVRFHAYADVWVPYDLTSQELQADNPFGQSEALVLLPSPAAAPAVRAAFARAVKAVPMEPNMHLEIPLDTFANSVAGHALARYAWSDNPARLFWTLCAGAIALLLLLPALNLVTMNVSRMAERAAEIGIRKAFGATAGALAGQFLVETLVLTLLGGVAGLALAAAVLRGLGSGYLAAYGPIGVDWAVFGWALLGSLVFGLLSGAYPAYRMAKLPAIQALKNAAA</sequence>
<name>A0ABX2FLE9_9BACT</name>
<dbReference type="Pfam" id="PF02687">
    <property type="entry name" value="FtsX"/>
    <property type="match status" value="1"/>
</dbReference>
<comment type="caution">
    <text evidence="9">The sequence shown here is derived from an EMBL/GenBank/DDBJ whole genome shotgun (WGS) entry which is preliminary data.</text>
</comment>
<evidence type="ECO:0000256" key="3">
    <source>
        <dbReference type="ARBA" id="ARBA00022692"/>
    </source>
</evidence>
<dbReference type="RefSeq" id="WP_173808726.1">
    <property type="nucleotide sequence ID" value="NZ_JABSNP010000003.1"/>
</dbReference>
<evidence type="ECO:0000256" key="5">
    <source>
        <dbReference type="ARBA" id="ARBA00023136"/>
    </source>
</evidence>
<evidence type="ECO:0000259" key="7">
    <source>
        <dbReference type="Pfam" id="PF02687"/>
    </source>
</evidence>
<comment type="subcellular location">
    <subcellularLocation>
        <location evidence="1">Cell membrane</location>
        <topology evidence="1">Multi-pass membrane protein</topology>
    </subcellularLocation>
</comment>
<gene>
    <name evidence="9" type="ORF">HNP98_000763</name>
</gene>
<evidence type="ECO:0000256" key="6">
    <source>
        <dbReference type="SAM" id="Phobius"/>
    </source>
</evidence>
<evidence type="ECO:0000256" key="4">
    <source>
        <dbReference type="ARBA" id="ARBA00022989"/>
    </source>
</evidence>
<reference evidence="9 10" key="1">
    <citation type="submission" date="2020-05" db="EMBL/GenBank/DDBJ databases">
        <title>Genomic Encyclopedia of Type Strains, Phase IV (KMG-V): Genome sequencing to study the core and pangenomes of soil and plant-associated prokaryotes.</title>
        <authorList>
            <person name="Whitman W."/>
        </authorList>
    </citation>
    <scope>NUCLEOTIDE SEQUENCE [LARGE SCALE GENOMIC DNA]</scope>
    <source>
        <strain evidence="9 10">9A</strain>
    </source>
</reference>
<keyword evidence="2" id="KW-1003">Cell membrane</keyword>
<evidence type="ECO:0000256" key="2">
    <source>
        <dbReference type="ARBA" id="ARBA00022475"/>
    </source>
</evidence>
<evidence type="ECO:0000313" key="9">
    <source>
        <dbReference type="EMBL" id="NRT17952.1"/>
    </source>
</evidence>
<keyword evidence="4 6" id="KW-1133">Transmembrane helix</keyword>
<dbReference type="Pfam" id="PF12704">
    <property type="entry name" value="MacB_PCD"/>
    <property type="match status" value="1"/>
</dbReference>
<feature type="transmembrane region" description="Helical" evidence="6">
    <location>
        <begin position="375"/>
        <end position="396"/>
    </location>
</feature>
<dbReference type="InterPro" id="IPR025857">
    <property type="entry name" value="MacB_PCD"/>
</dbReference>
<feature type="transmembrane region" description="Helical" evidence="6">
    <location>
        <begin position="332"/>
        <end position="355"/>
    </location>
</feature>
<dbReference type="Proteomes" id="UP000779507">
    <property type="component" value="Unassembled WGS sequence"/>
</dbReference>
<accession>A0ABX2FLE9</accession>
<keyword evidence="10" id="KW-1185">Reference proteome</keyword>
<feature type="transmembrane region" description="Helical" evidence="6">
    <location>
        <begin position="280"/>
        <end position="301"/>
    </location>
</feature>
<keyword evidence="3 6" id="KW-0812">Transmembrane</keyword>
<feature type="domain" description="ABC3 transporter permease C-terminal" evidence="7">
    <location>
        <begin position="288"/>
        <end position="402"/>
    </location>
</feature>
<proteinExistence type="predicted"/>